<name>A0ABN7AFD1_9HEMI</name>
<keyword evidence="4 10" id="KW-0812">Transmembrane</keyword>
<keyword evidence="3 10" id="KW-0716">Sensory transduction</keyword>
<evidence type="ECO:0000256" key="7">
    <source>
        <dbReference type="ARBA" id="ARBA00023136"/>
    </source>
</evidence>
<comment type="caution">
    <text evidence="10">Lacks conserved residue(s) required for the propagation of feature annotation.</text>
</comment>
<feature type="transmembrane region" description="Helical" evidence="10">
    <location>
        <begin position="188"/>
        <end position="217"/>
    </location>
</feature>
<feature type="transmembrane region" description="Helical" evidence="10">
    <location>
        <begin position="281"/>
        <end position="302"/>
    </location>
</feature>
<evidence type="ECO:0000256" key="10">
    <source>
        <dbReference type="RuleBase" id="RU351113"/>
    </source>
</evidence>
<dbReference type="Pfam" id="PF02949">
    <property type="entry name" value="7tm_6"/>
    <property type="match status" value="1"/>
</dbReference>
<feature type="transmembrane region" description="Helical" evidence="10">
    <location>
        <begin position="314"/>
        <end position="332"/>
    </location>
</feature>
<keyword evidence="6 10" id="KW-1133">Transmembrane helix</keyword>
<accession>A0ABN7AFD1</accession>
<feature type="transmembrane region" description="Helical" evidence="10">
    <location>
        <begin position="129"/>
        <end position="147"/>
    </location>
</feature>
<dbReference type="EMBL" id="AP028910">
    <property type="protein sequence ID" value="BES90698.1"/>
    <property type="molecule type" value="Genomic_DNA"/>
</dbReference>
<comment type="similarity">
    <text evidence="10">Belongs to the insect chemoreceptor superfamily. Heteromeric odorant receptor channel (TC 1.A.69) family.</text>
</comment>
<evidence type="ECO:0000313" key="11">
    <source>
        <dbReference type="EMBL" id="BES90698.1"/>
    </source>
</evidence>
<proteinExistence type="inferred from homology"/>
<dbReference type="PANTHER" id="PTHR21137:SF35">
    <property type="entry name" value="ODORANT RECEPTOR 19A-RELATED"/>
    <property type="match status" value="1"/>
</dbReference>
<evidence type="ECO:0000256" key="2">
    <source>
        <dbReference type="ARBA" id="ARBA00022475"/>
    </source>
</evidence>
<protein>
    <recommendedName>
        <fullName evidence="10">Odorant receptor</fullName>
    </recommendedName>
</protein>
<evidence type="ECO:0000256" key="3">
    <source>
        <dbReference type="ARBA" id="ARBA00022606"/>
    </source>
</evidence>
<keyword evidence="9 10" id="KW-0807">Transducer</keyword>
<evidence type="ECO:0000256" key="1">
    <source>
        <dbReference type="ARBA" id="ARBA00004651"/>
    </source>
</evidence>
<keyword evidence="2" id="KW-1003">Cell membrane</keyword>
<gene>
    <name evidence="11" type="ORF">NTJ_03506</name>
</gene>
<organism evidence="11 12">
    <name type="scientific">Nesidiocoris tenuis</name>
    <dbReference type="NCBI Taxonomy" id="355587"/>
    <lineage>
        <taxon>Eukaryota</taxon>
        <taxon>Metazoa</taxon>
        <taxon>Ecdysozoa</taxon>
        <taxon>Arthropoda</taxon>
        <taxon>Hexapoda</taxon>
        <taxon>Insecta</taxon>
        <taxon>Pterygota</taxon>
        <taxon>Neoptera</taxon>
        <taxon>Paraneoptera</taxon>
        <taxon>Hemiptera</taxon>
        <taxon>Heteroptera</taxon>
        <taxon>Panheteroptera</taxon>
        <taxon>Cimicomorpha</taxon>
        <taxon>Miridae</taxon>
        <taxon>Dicyphina</taxon>
        <taxon>Nesidiocoris</taxon>
    </lineage>
</organism>
<feature type="transmembrane region" description="Helical" evidence="10">
    <location>
        <begin position="66"/>
        <end position="86"/>
    </location>
</feature>
<evidence type="ECO:0000256" key="5">
    <source>
        <dbReference type="ARBA" id="ARBA00022725"/>
    </source>
</evidence>
<reference evidence="11 12" key="1">
    <citation type="submission" date="2023-09" db="EMBL/GenBank/DDBJ databases">
        <title>Nesidiocoris tenuis whole genome shotgun sequence.</title>
        <authorList>
            <person name="Shibata T."/>
            <person name="Shimoda M."/>
            <person name="Kobayashi T."/>
            <person name="Uehara T."/>
        </authorList>
    </citation>
    <scope>NUCLEOTIDE SEQUENCE [LARGE SCALE GENOMIC DNA]</scope>
    <source>
        <strain evidence="11 12">Japan</strain>
    </source>
</reference>
<keyword evidence="5 10" id="KW-0552">Olfaction</keyword>
<dbReference type="Proteomes" id="UP001307889">
    <property type="component" value="Chromosome 2"/>
</dbReference>
<evidence type="ECO:0000256" key="6">
    <source>
        <dbReference type="ARBA" id="ARBA00022989"/>
    </source>
</evidence>
<comment type="subcellular location">
    <subcellularLocation>
        <location evidence="1 10">Cell membrane</location>
        <topology evidence="1 10">Multi-pass membrane protein</topology>
    </subcellularLocation>
</comment>
<evidence type="ECO:0000256" key="9">
    <source>
        <dbReference type="ARBA" id="ARBA00023224"/>
    </source>
</evidence>
<keyword evidence="8 10" id="KW-0675">Receptor</keyword>
<evidence type="ECO:0000256" key="8">
    <source>
        <dbReference type="ARBA" id="ARBA00023170"/>
    </source>
</evidence>
<keyword evidence="12" id="KW-1185">Reference proteome</keyword>
<evidence type="ECO:0000313" key="12">
    <source>
        <dbReference type="Proteomes" id="UP001307889"/>
    </source>
</evidence>
<evidence type="ECO:0000256" key="4">
    <source>
        <dbReference type="ARBA" id="ARBA00022692"/>
    </source>
</evidence>
<keyword evidence="7 10" id="KW-0472">Membrane</keyword>
<dbReference type="InterPro" id="IPR004117">
    <property type="entry name" value="7tm6_olfct_rcpt"/>
</dbReference>
<feature type="transmembrane region" description="Helical" evidence="10">
    <location>
        <begin position="20"/>
        <end position="46"/>
    </location>
</feature>
<sequence length="407" mass="47244">MSIRDRLIKSKEFKNNFGNFFIWSGIYCSTPLMAYFWLVFIGYHLILLTYSVTLVIQDAKLFGECAHFAVFRFSCFAVICNSLFYIKRLETLFVTFNTDQVYDYENTLSDNSTKEVESIRRKYAERKSFYANGFFKTVTGALATFWLRTILEYYFLHSDQLAIEHDDGINRDLPVPSYFPYDTSEWPLMHFTLLCEIILVVQSYLIVVAIDCSFICFAEDFLRELEIISLTLKDLYARSVKLRSENSRLSIQESLLICVNHSIRHHQKIIELFKCLYDYSYYVLFVLLGGGAFLICLSGLILTDDNIRVQDKSVFFMFLGNELFHIFILCYYGEQIIDKGNRIGDSLYESSWLTVSKYLKPYIVMINLRSQKPLALSGGGFIPANIDTYGTVLRTAYSCLNLLKATE</sequence>
<dbReference type="PANTHER" id="PTHR21137">
    <property type="entry name" value="ODORANT RECEPTOR"/>
    <property type="match status" value="1"/>
</dbReference>